<organism evidence="1 2">
    <name type="scientific">Candidatus Woesebacteria bacterium GW2011_GWE1_45_18</name>
    <dbReference type="NCBI Taxonomy" id="1618598"/>
    <lineage>
        <taxon>Bacteria</taxon>
        <taxon>Candidatus Woeseibacteriota</taxon>
    </lineage>
</organism>
<dbReference type="Proteomes" id="UP000034086">
    <property type="component" value="Unassembled WGS sequence"/>
</dbReference>
<name>A0A0G1PBI2_9BACT</name>
<protein>
    <recommendedName>
        <fullName evidence="3">Phospholipid/glycerol acyltransferase domain-containing protein</fullName>
    </recommendedName>
</protein>
<dbReference type="AlphaFoldDB" id="A0A0G1PBI2"/>
<accession>A0A0G1PBI2</accession>
<proteinExistence type="predicted"/>
<gene>
    <name evidence="1" type="ORF">UX03_C0027G0003</name>
</gene>
<comment type="caution">
    <text evidence="1">The sequence shown here is derived from an EMBL/GenBank/DDBJ whole genome shotgun (WGS) entry which is preliminary data.</text>
</comment>
<evidence type="ECO:0008006" key="3">
    <source>
        <dbReference type="Google" id="ProtNLM"/>
    </source>
</evidence>
<reference evidence="1 2" key="1">
    <citation type="journal article" date="2015" name="Nature">
        <title>rRNA introns, odd ribosomes, and small enigmatic genomes across a large radiation of phyla.</title>
        <authorList>
            <person name="Brown C.T."/>
            <person name="Hug L.A."/>
            <person name="Thomas B.C."/>
            <person name="Sharon I."/>
            <person name="Castelle C.J."/>
            <person name="Singh A."/>
            <person name="Wilkins M.J."/>
            <person name="Williams K.H."/>
            <person name="Banfield J.F."/>
        </authorList>
    </citation>
    <scope>NUCLEOTIDE SEQUENCE [LARGE SCALE GENOMIC DNA]</scope>
</reference>
<sequence length="309" mass="34902">MQKNAKELEVQRQEILRRHQVVEDTPQERRILELLRDNLTSTEWSQDTFRDIRHLLVDYFKDSLLNIQDRRHIHDKTQELLSKIAARGNAKISSGQEHLDNFPKASPVFLLTNHLGVYKLATINPEKELGLDDTGVDSMYSLPLFHASGRPVADALGNNLYIAAFEFPGKIGEVQKAAGGVVIRLEEEEKLEEDTTPGIDNLTTRTRNFMEEHPNGALSVLPEGKTSGKKNGASPYDLEAFRTGSFVVAARLNIPILPVSQYFDPETGFEVAVHEAIYLSPDLSREQFVKVANLTREKMQAWLTKRQGK</sequence>
<evidence type="ECO:0000313" key="2">
    <source>
        <dbReference type="Proteomes" id="UP000034086"/>
    </source>
</evidence>
<dbReference type="EMBL" id="LCKQ01000027">
    <property type="protein sequence ID" value="KKU02763.1"/>
    <property type="molecule type" value="Genomic_DNA"/>
</dbReference>
<evidence type="ECO:0000313" key="1">
    <source>
        <dbReference type="EMBL" id="KKU02763.1"/>
    </source>
</evidence>